<evidence type="ECO:0000256" key="5">
    <source>
        <dbReference type="SAM" id="MobiDB-lite"/>
    </source>
</evidence>
<dbReference type="Pfam" id="PF00884">
    <property type="entry name" value="Sulfatase"/>
    <property type="match status" value="1"/>
</dbReference>
<dbReference type="Gene3D" id="3.30.1120.10">
    <property type="match status" value="1"/>
</dbReference>
<dbReference type="Proteomes" id="UP000316770">
    <property type="component" value="Chromosome"/>
</dbReference>
<dbReference type="InterPro" id="IPR024607">
    <property type="entry name" value="Sulfatase_CS"/>
</dbReference>
<accession>A0A518IXN7</accession>
<keyword evidence="2" id="KW-0479">Metal-binding</keyword>
<gene>
    <name evidence="7" type="primary">atsA_28</name>
    <name evidence="7" type="ORF">Mal33_38640</name>
</gene>
<dbReference type="PROSITE" id="PS00149">
    <property type="entry name" value="SULFATASE_2"/>
    <property type="match status" value="1"/>
</dbReference>
<dbReference type="GO" id="GO:0046872">
    <property type="term" value="F:metal ion binding"/>
    <property type="evidence" value="ECO:0007669"/>
    <property type="project" value="UniProtKB-KW"/>
</dbReference>
<evidence type="ECO:0000256" key="2">
    <source>
        <dbReference type="ARBA" id="ARBA00022723"/>
    </source>
</evidence>
<dbReference type="Gene3D" id="3.40.720.10">
    <property type="entry name" value="Alkaline Phosphatase, subunit A"/>
    <property type="match status" value="1"/>
</dbReference>
<evidence type="ECO:0000313" key="7">
    <source>
        <dbReference type="EMBL" id="QDV57849.1"/>
    </source>
</evidence>
<evidence type="ECO:0000313" key="8">
    <source>
        <dbReference type="Proteomes" id="UP000316770"/>
    </source>
</evidence>
<reference evidence="7 8" key="1">
    <citation type="submission" date="2019-02" db="EMBL/GenBank/DDBJ databases">
        <title>Deep-cultivation of Planctomycetes and their phenomic and genomic characterization uncovers novel biology.</title>
        <authorList>
            <person name="Wiegand S."/>
            <person name="Jogler M."/>
            <person name="Boedeker C."/>
            <person name="Pinto D."/>
            <person name="Vollmers J."/>
            <person name="Rivas-Marin E."/>
            <person name="Kohn T."/>
            <person name="Peeters S.H."/>
            <person name="Heuer A."/>
            <person name="Rast P."/>
            <person name="Oberbeckmann S."/>
            <person name="Bunk B."/>
            <person name="Jeske O."/>
            <person name="Meyerdierks A."/>
            <person name="Storesund J.E."/>
            <person name="Kallscheuer N."/>
            <person name="Luecker S."/>
            <person name="Lage O.M."/>
            <person name="Pohl T."/>
            <person name="Merkel B.J."/>
            <person name="Hornburger P."/>
            <person name="Mueller R.-W."/>
            <person name="Bruemmer F."/>
            <person name="Labrenz M."/>
            <person name="Spormann A.M."/>
            <person name="Op den Camp H."/>
            <person name="Overmann J."/>
            <person name="Amann R."/>
            <person name="Jetten M.S.M."/>
            <person name="Mascher T."/>
            <person name="Medema M.H."/>
            <person name="Devos D.P."/>
            <person name="Kaster A.-K."/>
            <person name="Ovreas L."/>
            <person name="Rohde M."/>
            <person name="Galperin M.Y."/>
            <person name="Jogler C."/>
        </authorList>
    </citation>
    <scope>NUCLEOTIDE SEQUENCE [LARGE SCALE GENOMIC DNA]</scope>
    <source>
        <strain evidence="7 8">Mal33</strain>
    </source>
</reference>
<organism evidence="7 8">
    <name type="scientific">Rosistilla oblonga</name>
    <dbReference type="NCBI Taxonomy" id="2527990"/>
    <lineage>
        <taxon>Bacteria</taxon>
        <taxon>Pseudomonadati</taxon>
        <taxon>Planctomycetota</taxon>
        <taxon>Planctomycetia</taxon>
        <taxon>Pirellulales</taxon>
        <taxon>Pirellulaceae</taxon>
        <taxon>Rosistilla</taxon>
    </lineage>
</organism>
<dbReference type="GO" id="GO:0004065">
    <property type="term" value="F:arylsulfatase activity"/>
    <property type="evidence" value="ECO:0007669"/>
    <property type="project" value="UniProtKB-EC"/>
</dbReference>
<feature type="region of interest" description="Disordered" evidence="5">
    <location>
        <begin position="490"/>
        <end position="515"/>
    </location>
</feature>
<name>A0A518IXN7_9BACT</name>
<evidence type="ECO:0000256" key="1">
    <source>
        <dbReference type="ARBA" id="ARBA00008779"/>
    </source>
</evidence>
<feature type="domain" description="Sulfatase N-terminal" evidence="6">
    <location>
        <begin position="37"/>
        <end position="362"/>
    </location>
</feature>
<proteinExistence type="inferred from homology"/>
<dbReference type="AlphaFoldDB" id="A0A518IXN7"/>
<protein>
    <submittedName>
        <fullName evidence="7">Arylsulfatase</fullName>
        <ecNumber evidence="7">3.1.6.1</ecNumber>
    </submittedName>
</protein>
<keyword evidence="3 7" id="KW-0378">Hydrolase</keyword>
<dbReference type="InterPro" id="IPR017850">
    <property type="entry name" value="Alkaline_phosphatase_core_sf"/>
</dbReference>
<keyword evidence="8" id="KW-1185">Reference proteome</keyword>
<dbReference type="PANTHER" id="PTHR42693:SF53">
    <property type="entry name" value="ENDO-4-O-SULFATASE"/>
    <property type="match status" value="1"/>
</dbReference>
<keyword evidence="4" id="KW-0106">Calcium</keyword>
<dbReference type="EC" id="3.1.6.1" evidence="7"/>
<dbReference type="PANTHER" id="PTHR42693">
    <property type="entry name" value="ARYLSULFATASE FAMILY MEMBER"/>
    <property type="match status" value="1"/>
</dbReference>
<dbReference type="RefSeq" id="WP_145287605.1">
    <property type="nucleotide sequence ID" value="NZ_CP036318.1"/>
</dbReference>
<dbReference type="PROSITE" id="PS00523">
    <property type="entry name" value="SULFATASE_1"/>
    <property type="match status" value="1"/>
</dbReference>
<dbReference type="InterPro" id="IPR000917">
    <property type="entry name" value="Sulfatase_N"/>
</dbReference>
<comment type="similarity">
    <text evidence="1">Belongs to the sulfatase family.</text>
</comment>
<evidence type="ECO:0000259" key="6">
    <source>
        <dbReference type="Pfam" id="PF00884"/>
    </source>
</evidence>
<dbReference type="EMBL" id="CP036318">
    <property type="protein sequence ID" value="QDV57849.1"/>
    <property type="molecule type" value="Genomic_DNA"/>
</dbReference>
<sequence>MNRSPLAAPRFLAIALILSILPTLVVGAARADDAKRPNIVFILADDMGWNQPGFNGGDSELTPHLDSLASQSVRLTQFYSHSVCAPTRGALLTGRYAFRNWMDWRSEDFGKPSYLKKLGLTLAHNDRGEPTRRIHALDTNERTVAEALQEAGYFTGIVGKWHCGEWLDEHLPMAQGFNHQYGHYAWGVDYYTKTIEHNAPARFAVYDWHRNQQPIQEEGYTTDLIAAEAQRVIASQSADKPFFLYVPFNAVHGPLNDPPRYTDKLDVRQAMLKCLDDAVGKIVAAVDQSDFAQNTLVVFANDNGPVLEEMSKPYRGTKNTTFEGGVRVPCLVRWPGHVDAGSSNDGMMFIADWYTTCIALAGGSHEQPLPVDGLDMTGMLFGGEPSPRDEIIFEVTGSVRLPTIRSGDWKLMGDVLYNIKTDPYETTDVADQHPQVVRRLADRLAEVGRQRPPLGDKPLLMDPPLPYIYGQKESLAPPAWLKQAVDAVRAKQPQQWAPGETPWPQAPVGANAAKQ</sequence>
<evidence type="ECO:0000256" key="4">
    <source>
        <dbReference type="ARBA" id="ARBA00022837"/>
    </source>
</evidence>
<dbReference type="InterPro" id="IPR050738">
    <property type="entry name" value="Sulfatase"/>
</dbReference>
<evidence type="ECO:0000256" key="3">
    <source>
        <dbReference type="ARBA" id="ARBA00022801"/>
    </source>
</evidence>
<dbReference type="SUPFAM" id="SSF53649">
    <property type="entry name" value="Alkaline phosphatase-like"/>
    <property type="match status" value="1"/>
</dbReference>
<dbReference type="CDD" id="cd16029">
    <property type="entry name" value="4-S"/>
    <property type="match status" value="1"/>
</dbReference>